<dbReference type="InterPro" id="IPR006680">
    <property type="entry name" value="Amidohydro-rel"/>
</dbReference>
<gene>
    <name evidence="3" type="ORF">SAMN05444359_110137</name>
</gene>
<dbReference type="Proteomes" id="UP000199021">
    <property type="component" value="Unassembled WGS sequence"/>
</dbReference>
<dbReference type="InterPro" id="IPR032466">
    <property type="entry name" value="Metal_Hydrolase"/>
</dbReference>
<dbReference type="OrthoDB" id="783596at2"/>
<feature type="chain" id="PRO_5011594185" evidence="1">
    <location>
        <begin position="27"/>
        <end position="432"/>
    </location>
</feature>
<dbReference type="PANTHER" id="PTHR43135:SF3">
    <property type="entry name" value="ALPHA-D-RIBOSE 1-METHYLPHOSPHONATE 5-TRIPHOSPHATE DIPHOSPHATASE"/>
    <property type="match status" value="1"/>
</dbReference>
<dbReference type="GO" id="GO:0016810">
    <property type="term" value="F:hydrolase activity, acting on carbon-nitrogen (but not peptide) bonds"/>
    <property type="evidence" value="ECO:0007669"/>
    <property type="project" value="InterPro"/>
</dbReference>
<keyword evidence="4" id="KW-1185">Reference proteome</keyword>
<dbReference type="AlphaFoldDB" id="A0A1H9GED1"/>
<feature type="domain" description="Amidohydrolase-related" evidence="2">
    <location>
        <begin position="279"/>
        <end position="409"/>
    </location>
</feature>
<reference evidence="4" key="1">
    <citation type="submission" date="2016-10" db="EMBL/GenBank/DDBJ databases">
        <authorList>
            <person name="Varghese N."/>
            <person name="Submissions S."/>
        </authorList>
    </citation>
    <scope>NUCLEOTIDE SEQUENCE [LARGE SCALE GENOMIC DNA]</scope>
    <source>
        <strain evidence="4">DSM 24740</strain>
    </source>
</reference>
<accession>A0A1H9GED1</accession>
<keyword evidence="1" id="KW-0732">Signal</keyword>
<evidence type="ECO:0000313" key="3">
    <source>
        <dbReference type="EMBL" id="SEQ48148.1"/>
    </source>
</evidence>
<dbReference type="SUPFAM" id="SSF51338">
    <property type="entry name" value="Composite domain of metallo-dependent hydrolases"/>
    <property type="match status" value="1"/>
</dbReference>
<proteinExistence type="predicted"/>
<dbReference type="EMBL" id="FOFB01000010">
    <property type="protein sequence ID" value="SEQ48148.1"/>
    <property type="molecule type" value="Genomic_DNA"/>
</dbReference>
<dbReference type="Gene3D" id="3.20.20.140">
    <property type="entry name" value="Metal-dependent hydrolases"/>
    <property type="match status" value="1"/>
</dbReference>
<dbReference type="InParanoid" id="A0A1H9GED1"/>
<protein>
    <submittedName>
        <fullName evidence="3">Imidazolonepropionase</fullName>
    </submittedName>
</protein>
<evidence type="ECO:0000256" key="1">
    <source>
        <dbReference type="SAM" id="SignalP"/>
    </source>
</evidence>
<dbReference type="InterPro" id="IPR051781">
    <property type="entry name" value="Metallo-dep_Hydrolase"/>
</dbReference>
<dbReference type="STRING" id="478744.SAMN05444359_110137"/>
<organism evidence="3 4">
    <name type="scientific">Neolewinella agarilytica</name>
    <dbReference type="NCBI Taxonomy" id="478744"/>
    <lineage>
        <taxon>Bacteria</taxon>
        <taxon>Pseudomonadati</taxon>
        <taxon>Bacteroidota</taxon>
        <taxon>Saprospiria</taxon>
        <taxon>Saprospirales</taxon>
        <taxon>Lewinellaceae</taxon>
        <taxon>Neolewinella</taxon>
    </lineage>
</organism>
<dbReference type="InterPro" id="IPR011059">
    <property type="entry name" value="Metal-dep_hydrolase_composite"/>
</dbReference>
<sequence length="432" mass="47327">MTCVNNKQRSILTLLFLTFLCTCVSAQNPTPAADQDRPVVFRKATIHVGDGTVLEEMDILFDEGKIVTIEKDLPAPANADIMDATGKHIYPGMIALNTQLGLTEIGAVRSTNDQRETGRINPNARALIAFNTDSQVIPTVRSRGVLLAQITPVGGMVSGRSSMVQLDGWNFEDAVVGEDDGVHINWPRRNSWSWQTRTISENKEYPKQVAGLENFMKEAAAYCGAGRTGERLLKLEAMCEAIAGSKNVYLHMHGPREMMHAVQLVKKMGGKPVIVGGHESHLIADFLKREKVPVILMSTQSLPDSQDEGVDGPYAKPALLAEAGVEFAISHGGYWEQRNLPFVAGQAVGFGLDYEQAIKAVTLTPARIAGIDKMYGSLEEGKSATLIVTAGDVLDMRTNNIELAFIDGRKIDLDNKQAELSRKFMEKYRRGK</sequence>
<dbReference type="PANTHER" id="PTHR43135">
    <property type="entry name" value="ALPHA-D-RIBOSE 1-METHYLPHOSPHONATE 5-TRIPHOSPHATE DIPHOSPHATASE"/>
    <property type="match status" value="1"/>
</dbReference>
<name>A0A1H9GED1_9BACT</name>
<evidence type="ECO:0000313" key="4">
    <source>
        <dbReference type="Proteomes" id="UP000199021"/>
    </source>
</evidence>
<dbReference type="SUPFAM" id="SSF51556">
    <property type="entry name" value="Metallo-dependent hydrolases"/>
    <property type="match status" value="1"/>
</dbReference>
<dbReference type="Pfam" id="PF01979">
    <property type="entry name" value="Amidohydro_1"/>
    <property type="match status" value="1"/>
</dbReference>
<feature type="signal peptide" evidence="1">
    <location>
        <begin position="1"/>
        <end position="26"/>
    </location>
</feature>
<evidence type="ECO:0000259" key="2">
    <source>
        <dbReference type="Pfam" id="PF01979"/>
    </source>
</evidence>